<evidence type="ECO:0000256" key="1">
    <source>
        <dbReference type="SAM" id="Phobius"/>
    </source>
</evidence>
<keyword evidence="1" id="KW-0472">Membrane</keyword>
<dbReference type="RefSeq" id="WP_002647808.1">
    <property type="nucleotide sequence ID" value="NZ_CAXBMG010000077.1"/>
</dbReference>
<sequence length="40" mass="4528">MDGIAEVFGGVMIVFVIVIFSHRYRKNKAKRDVNEKADSS</sequence>
<feature type="transmembrane region" description="Helical" evidence="1">
    <location>
        <begin position="6"/>
        <end position="24"/>
    </location>
</feature>
<gene>
    <name evidence="2" type="ORF">GmarT_16850</name>
</gene>
<keyword evidence="1" id="KW-1133">Transmembrane helix</keyword>
<evidence type="ECO:0000313" key="3">
    <source>
        <dbReference type="Proteomes" id="UP000322887"/>
    </source>
</evidence>
<dbReference type="GeneID" id="98650566"/>
<evidence type="ECO:0000313" key="2">
    <source>
        <dbReference type="EMBL" id="QEG15841.1"/>
    </source>
</evidence>
<keyword evidence="3" id="KW-1185">Reference proteome</keyword>
<protein>
    <submittedName>
        <fullName evidence="2">Uncharacterized protein</fullName>
    </submittedName>
</protein>
<keyword evidence="1" id="KW-0812">Transmembrane</keyword>
<accession>A0ABX5YJG1</accession>
<reference evidence="2 3" key="1">
    <citation type="submission" date="2019-08" db="EMBL/GenBank/DDBJ databases">
        <title>Deep-cultivation of Planctomycetes and their phenomic and genomic characterization uncovers novel biology.</title>
        <authorList>
            <person name="Wiegand S."/>
            <person name="Jogler M."/>
            <person name="Boedeker C."/>
            <person name="Pinto D."/>
            <person name="Vollmers J."/>
            <person name="Rivas-Marin E."/>
            <person name="Kohn T."/>
            <person name="Peeters S.H."/>
            <person name="Heuer A."/>
            <person name="Rast P."/>
            <person name="Oberbeckmann S."/>
            <person name="Bunk B."/>
            <person name="Jeske O."/>
            <person name="Meyerdierks A."/>
            <person name="Storesund J.E."/>
            <person name="Kallscheuer N."/>
            <person name="Luecker S."/>
            <person name="Lage O.M."/>
            <person name="Pohl T."/>
            <person name="Merkel B.J."/>
            <person name="Hornburger P."/>
            <person name="Mueller R.-W."/>
            <person name="Bruemmer F."/>
            <person name="Labrenz M."/>
            <person name="Spormann A.M."/>
            <person name="Op den Camp H."/>
            <person name="Overmann J."/>
            <person name="Amann R."/>
            <person name="Jetten M.S.M."/>
            <person name="Mascher T."/>
            <person name="Medema M.H."/>
            <person name="Devos D.P."/>
            <person name="Kaster A.-K."/>
            <person name="Ovreas L."/>
            <person name="Rohde M."/>
            <person name="Galperin M.Y."/>
            <person name="Jogler C."/>
        </authorList>
    </citation>
    <scope>NUCLEOTIDE SEQUENCE [LARGE SCALE GENOMIC DNA]</scope>
    <source>
        <strain evidence="2 3">DSM 8797</strain>
    </source>
</reference>
<dbReference type="EMBL" id="CP042910">
    <property type="protein sequence ID" value="QEG15841.1"/>
    <property type="molecule type" value="Genomic_DNA"/>
</dbReference>
<dbReference type="Proteomes" id="UP000322887">
    <property type="component" value="Chromosome"/>
</dbReference>
<organism evidence="2 3">
    <name type="scientific">Gimesia maris</name>
    <dbReference type="NCBI Taxonomy" id="122"/>
    <lineage>
        <taxon>Bacteria</taxon>
        <taxon>Pseudomonadati</taxon>
        <taxon>Planctomycetota</taxon>
        <taxon>Planctomycetia</taxon>
        <taxon>Planctomycetales</taxon>
        <taxon>Planctomycetaceae</taxon>
        <taxon>Gimesia</taxon>
    </lineage>
</organism>
<name>A0ABX5YJG1_9PLAN</name>
<proteinExistence type="predicted"/>